<evidence type="ECO:0000256" key="5">
    <source>
        <dbReference type="ARBA" id="ARBA00023136"/>
    </source>
</evidence>
<dbReference type="GO" id="GO:0004713">
    <property type="term" value="F:protein tyrosine kinase activity"/>
    <property type="evidence" value="ECO:0007669"/>
    <property type="project" value="TreeGrafter"/>
</dbReference>
<dbReference type="GO" id="GO:0005886">
    <property type="term" value="C:plasma membrane"/>
    <property type="evidence" value="ECO:0007669"/>
    <property type="project" value="UniProtKB-SubCell"/>
</dbReference>
<organism evidence="9 10">
    <name type="scientific">Echinimonas agarilytica</name>
    <dbReference type="NCBI Taxonomy" id="1215918"/>
    <lineage>
        <taxon>Bacteria</taxon>
        <taxon>Pseudomonadati</taxon>
        <taxon>Pseudomonadota</taxon>
        <taxon>Gammaproteobacteria</taxon>
        <taxon>Alteromonadales</taxon>
        <taxon>Echinimonadaceae</taxon>
        <taxon>Echinimonas</taxon>
    </lineage>
</organism>
<proteinExistence type="predicted"/>
<feature type="transmembrane region" description="Helical" evidence="7">
    <location>
        <begin position="20"/>
        <end position="40"/>
    </location>
</feature>
<dbReference type="InterPro" id="IPR003856">
    <property type="entry name" value="LPS_length_determ_N"/>
</dbReference>
<dbReference type="PANTHER" id="PTHR32309">
    <property type="entry name" value="TYROSINE-PROTEIN KINASE"/>
    <property type="match status" value="1"/>
</dbReference>
<dbReference type="RefSeq" id="WP_251260989.1">
    <property type="nucleotide sequence ID" value="NZ_JAMQGP010000003.1"/>
</dbReference>
<evidence type="ECO:0000256" key="6">
    <source>
        <dbReference type="SAM" id="Coils"/>
    </source>
</evidence>
<feature type="domain" description="Polysaccharide chain length determinant N-terminal" evidence="8">
    <location>
        <begin position="9"/>
        <end position="94"/>
    </location>
</feature>
<evidence type="ECO:0000256" key="7">
    <source>
        <dbReference type="SAM" id="Phobius"/>
    </source>
</evidence>
<dbReference type="InterPro" id="IPR050445">
    <property type="entry name" value="Bact_polysacc_biosynth/exp"/>
</dbReference>
<keyword evidence="4 7" id="KW-1133">Transmembrane helix</keyword>
<dbReference type="EMBL" id="JAMQGP010000003">
    <property type="protein sequence ID" value="MCM2679540.1"/>
    <property type="molecule type" value="Genomic_DNA"/>
</dbReference>
<evidence type="ECO:0000313" key="10">
    <source>
        <dbReference type="Proteomes" id="UP001165393"/>
    </source>
</evidence>
<feature type="coiled-coil region" evidence="6">
    <location>
        <begin position="328"/>
        <end position="355"/>
    </location>
</feature>
<sequence length="472" mass="52744">MGELLPRLYMILDAAWRRRWLIVVPILVLPILGIVVAKVSPRLYQSHTSMLVQETAKLNPFLEDLAVSSNLEGRMSALTTLLHSRHILTQVADDVGLINDDSEPAQRDAVISELSNALTVSKVGKDLIRIDYKSNSPQGMSEILQCISDYFIEELLAPERSSIRESERFLQTHLLRSREQLELAEIALANFRSENADGLPELHSANTERLSRIRQKLLERQAELAGAKQGLGTLDQQMTRTDPVVARLEEQIINQRAELVNLMSRYTNGHSQVQAVERNLRRLEQERNSALEHATSGHQQTKKQPSLPTTLSLANAGTTMMIVQYEALQTAHQRVNALQEEVTQLQAMAEDLSAQIGSVGEQERQLLALQRDLRVKRTLYEDLLTRYEMAQVTGALGVFEQSERIKIIDRPFTPSGASNLPWWMFMITGLFGGVLAGSGLALFAELSDSSLRSSSDVEKLLGVSVLSRIPPL</sequence>
<dbReference type="Pfam" id="PF02706">
    <property type="entry name" value="Wzz"/>
    <property type="match status" value="1"/>
</dbReference>
<keyword evidence="10" id="KW-1185">Reference proteome</keyword>
<evidence type="ECO:0000313" key="9">
    <source>
        <dbReference type="EMBL" id="MCM2679540.1"/>
    </source>
</evidence>
<dbReference type="PANTHER" id="PTHR32309:SF13">
    <property type="entry name" value="FERRIC ENTEROBACTIN TRANSPORT PROTEIN FEPE"/>
    <property type="match status" value="1"/>
</dbReference>
<gene>
    <name evidence="9" type="ORF">NAF29_07645</name>
</gene>
<dbReference type="AlphaFoldDB" id="A0AA42B771"/>
<evidence type="ECO:0000256" key="2">
    <source>
        <dbReference type="ARBA" id="ARBA00022475"/>
    </source>
</evidence>
<keyword evidence="5 7" id="KW-0472">Membrane</keyword>
<comment type="caution">
    <text evidence="9">The sequence shown here is derived from an EMBL/GenBank/DDBJ whole genome shotgun (WGS) entry which is preliminary data.</text>
</comment>
<feature type="coiled-coil region" evidence="6">
    <location>
        <begin position="245"/>
        <end position="293"/>
    </location>
</feature>
<accession>A0AA42B771</accession>
<keyword evidence="6" id="KW-0175">Coiled coil</keyword>
<name>A0AA42B771_9GAMM</name>
<keyword evidence="3 7" id="KW-0812">Transmembrane</keyword>
<evidence type="ECO:0000256" key="4">
    <source>
        <dbReference type="ARBA" id="ARBA00022989"/>
    </source>
</evidence>
<feature type="transmembrane region" description="Helical" evidence="7">
    <location>
        <begin position="422"/>
        <end position="444"/>
    </location>
</feature>
<keyword evidence="2" id="KW-1003">Cell membrane</keyword>
<evidence type="ECO:0000256" key="1">
    <source>
        <dbReference type="ARBA" id="ARBA00004651"/>
    </source>
</evidence>
<reference evidence="9 10" key="1">
    <citation type="journal article" date="2013" name="Antonie Van Leeuwenhoek">
        <title>Echinimonas agarilytica gen. nov., sp. nov., a new gammaproteobacterium isolated from the sea urchin Strongylocentrotus intermedius.</title>
        <authorList>
            <person name="Nedashkovskaya O.I."/>
            <person name="Stenkova A.M."/>
            <person name="Zhukova N.V."/>
            <person name="Van Trappen S."/>
            <person name="Lee J.S."/>
            <person name="Kim S.B."/>
        </authorList>
    </citation>
    <scope>NUCLEOTIDE SEQUENCE [LARGE SCALE GENOMIC DNA]</scope>
    <source>
        <strain evidence="9 10">KMM 6351</strain>
    </source>
</reference>
<dbReference type="Proteomes" id="UP001165393">
    <property type="component" value="Unassembled WGS sequence"/>
</dbReference>
<comment type="subcellular location">
    <subcellularLocation>
        <location evidence="1">Cell membrane</location>
        <topology evidence="1">Multi-pass membrane protein</topology>
    </subcellularLocation>
</comment>
<evidence type="ECO:0000259" key="8">
    <source>
        <dbReference type="Pfam" id="PF02706"/>
    </source>
</evidence>
<evidence type="ECO:0000256" key="3">
    <source>
        <dbReference type="ARBA" id="ARBA00022692"/>
    </source>
</evidence>
<protein>
    <submittedName>
        <fullName evidence="9">Wzz/FepE/Etk N-terminal domain-containing protein</fullName>
    </submittedName>
</protein>